<accession>A0A7Z2JJZ5</accession>
<name>A0A7Z2JJZ5_9BURK</name>
<gene>
    <name evidence="2" type="ORF">FAZ98_29140</name>
</gene>
<dbReference type="Proteomes" id="UP000433577">
    <property type="component" value="Chromosome 4"/>
</dbReference>
<dbReference type="KEGG" id="pacs:FAZ98_29140"/>
<reference evidence="2 3" key="1">
    <citation type="submission" date="2019-12" db="EMBL/GenBank/DDBJ databases">
        <title>Paraburkholderia acidiphila 7Q-K02 sp. nov and Paraburkholderia acidisoli DHF22 sp. nov., two strains isolated from forest soil.</title>
        <authorList>
            <person name="Gao Z."/>
            <person name="Qiu L."/>
        </authorList>
    </citation>
    <scope>NUCLEOTIDE SEQUENCE [LARGE SCALE GENOMIC DNA]</scope>
    <source>
        <strain evidence="2 3">DHF22</strain>
    </source>
</reference>
<evidence type="ECO:0000313" key="3">
    <source>
        <dbReference type="Proteomes" id="UP000433577"/>
    </source>
</evidence>
<protein>
    <submittedName>
        <fullName evidence="2">Uncharacterized protein</fullName>
    </submittedName>
</protein>
<feature type="region of interest" description="Disordered" evidence="1">
    <location>
        <begin position="61"/>
        <end position="101"/>
    </location>
</feature>
<proteinExistence type="predicted"/>
<evidence type="ECO:0000313" key="2">
    <source>
        <dbReference type="EMBL" id="QGZ65900.1"/>
    </source>
</evidence>
<organism evidence="2 3">
    <name type="scientific">Paraburkholderia acidisoli</name>
    <dbReference type="NCBI Taxonomy" id="2571748"/>
    <lineage>
        <taxon>Bacteria</taxon>
        <taxon>Pseudomonadati</taxon>
        <taxon>Pseudomonadota</taxon>
        <taxon>Betaproteobacteria</taxon>
        <taxon>Burkholderiales</taxon>
        <taxon>Burkholderiaceae</taxon>
        <taxon>Paraburkholderia</taxon>
    </lineage>
</organism>
<evidence type="ECO:0000256" key="1">
    <source>
        <dbReference type="SAM" id="MobiDB-lite"/>
    </source>
</evidence>
<dbReference type="RefSeq" id="WP_158956818.1">
    <property type="nucleotide sequence ID" value="NZ_CP046916.1"/>
</dbReference>
<keyword evidence="3" id="KW-1185">Reference proteome</keyword>
<sequence>MVLSQAVPSVVGLPLAVGKAASVVAGEMIVAEPAAALNVATVVLVVPLPPDALPTATLLEPPDVFDALPDDPPPPPQAASNAREETESAPSLKLENRMTCL</sequence>
<dbReference type="AlphaFoldDB" id="A0A7Z2JJZ5"/>
<dbReference type="EMBL" id="CP046916">
    <property type="protein sequence ID" value="QGZ65900.1"/>
    <property type="molecule type" value="Genomic_DNA"/>
</dbReference>